<dbReference type="Gene3D" id="1.50.10.20">
    <property type="match status" value="1"/>
</dbReference>
<name>A0A4R2L2A0_9GAMM</name>
<dbReference type="SUPFAM" id="SSF81853">
    <property type="entry name" value="Family 10 polysaccharide lyase"/>
    <property type="match status" value="1"/>
</dbReference>
<dbReference type="SUPFAM" id="SSF48208">
    <property type="entry name" value="Six-hairpin glycosidases"/>
    <property type="match status" value="1"/>
</dbReference>
<dbReference type="InterPro" id="IPR012669">
    <property type="entry name" value="Pectate_lyase"/>
</dbReference>
<keyword evidence="1" id="KW-0456">Lyase</keyword>
<dbReference type="GO" id="GO:0016829">
    <property type="term" value="F:lyase activity"/>
    <property type="evidence" value="ECO:0007669"/>
    <property type="project" value="UniProtKB-KW"/>
</dbReference>
<dbReference type="Proteomes" id="UP000295765">
    <property type="component" value="Unassembled WGS sequence"/>
</dbReference>
<dbReference type="AlphaFoldDB" id="A0A4R2L2A0"/>
<accession>A0A4R2L2A0</accession>
<evidence type="ECO:0000313" key="1">
    <source>
        <dbReference type="EMBL" id="TCO80453.1"/>
    </source>
</evidence>
<dbReference type="GO" id="GO:0005975">
    <property type="term" value="P:carbohydrate metabolic process"/>
    <property type="evidence" value="ECO:0007669"/>
    <property type="project" value="InterPro"/>
</dbReference>
<gene>
    <name evidence="1" type="ORF">EV699_11497</name>
</gene>
<dbReference type="InterPro" id="IPR008928">
    <property type="entry name" value="6-hairpin_glycosidase_sf"/>
</dbReference>
<dbReference type="Pfam" id="PF09492">
    <property type="entry name" value="Pec_lyase"/>
    <property type="match status" value="1"/>
</dbReference>
<dbReference type="EMBL" id="SLWY01000014">
    <property type="protein sequence ID" value="TCO80453.1"/>
    <property type="molecule type" value="Genomic_DNA"/>
</dbReference>
<comment type="caution">
    <text evidence="1">The sequence shown here is derived from an EMBL/GenBank/DDBJ whole genome shotgun (WGS) entry which is preliminary data.</text>
</comment>
<protein>
    <submittedName>
        <fullName evidence="1">Pectate lyase-like protein</fullName>
    </submittedName>
</protein>
<sequence>MRHLVKLAEDKLNFGVRPLHSLEEHLDGAAEWLLRAQRATPDDGVAHSYDVKAQRWLASYPETTGYIIPTLYDYARYFDKPGCASAAARMAHWECDVQLEDGGVRAGTMDAEIVVPTIFNTGQVLFGWARAYHETGDERFKGSLRRAADWLVAAQDDDGAWRRFPSPFTSTKVSAYNTRSAFGLVRAFEALDDERYLAAAVANVDWVIRTAHSNRWIPGNCLIERANDAALTHTIAYSIRGILEVGQAAKREGFIEQALVMARAVAATQRPDGALPGQLSRDWQGIKPWTCVTGNSQMAINWQRLARITGETQLRECAVRANRFNMSIQDLVAKNQAIRGALKGSHPINGGYMTWRYPNWAAKFFMDALMLEYLGDRVANIG</sequence>
<reference evidence="1 2" key="1">
    <citation type="submission" date="2019-03" db="EMBL/GenBank/DDBJ databases">
        <title>Genomic Encyclopedia of Type Strains, Phase IV (KMG-IV): sequencing the most valuable type-strain genomes for metagenomic binning, comparative biology and taxonomic classification.</title>
        <authorList>
            <person name="Goeker M."/>
        </authorList>
    </citation>
    <scope>NUCLEOTIDE SEQUENCE [LARGE SCALE GENOMIC DNA]</scope>
    <source>
        <strain evidence="1 2">DSM 25287</strain>
    </source>
</reference>
<evidence type="ECO:0000313" key="2">
    <source>
        <dbReference type="Proteomes" id="UP000295765"/>
    </source>
</evidence>
<dbReference type="OrthoDB" id="9804686at2"/>
<proteinExistence type="predicted"/>
<organism evidence="1 2">
    <name type="scientific">Plasticicumulans lactativorans</name>
    <dbReference type="NCBI Taxonomy" id="1133106"/>
    <lineage>
        <taxon>Bacteria</taxon>
        <taxon>Pseudomonadati</taxon>
        <taxon>Pseudomonadota</taxon>
        <taxon>Gammaproteobacteria</taxon>
        <taxon>Candidatus Competibacteraceae</taxon>
        <taxon>Plasticicumulans</taxon>
    </lineage>
</organism>
<keyword evidence="2" id="KW-1185">Reference proteome</keyword>